<dbReference type="SUPFAM" id="SSF57850">
    <property type="entry name" value="RING/U-box"/>
    <property type="match status" value="1"/>
</dbReference>
<protein>
    <recommendedName>
        <fullName evidence="3">RING-type domain-containing protein</fullName>
    </recommendedName>
</protein>
<dbReference type="EMBL" id="JBBPHU010000001">
    <property type="protein sequence ID" value="KAK7524542.1"/>
    <property type="molecule type" value="Genomic_DNA"/>
</dbReference>
<evidence type="ECO:0000313" key="4">
    <source>
        <dbReference type="EMBL" id="KAK7524542.1"/>
    </source>
</evidence>
<dbReference type="InterPro" id="IPR013083">
    <property type="entry name" value="Znf_RING/FYVE/PHD"/>
</dbReference>
<dbReference type="Proteomes" id="UP001363622">
    <property type="component" value="Unassembled WGS sequence"/>
</dbReference>
<sequence>MHGTKEKKLNKSPLLECCLRWIRTCLCSCLIACPRGSLDLQLSVQQPVATKPKEGGKESLLPFRFHMPARRCIHLTHKPSSPSHSPSFCTSRERFSRRRNPNMARTTPPPRGRRSVPFWAQIEDAEDPVPLCSLCLDIPIGMIRSGDPMNYHDTLRLKTCGHTFGSSCLLERYDADVRVHKCPICRQAFRPPRTHVYDPTEDLIVPEDGNWAMNVPGRPGMRLQGEYVGGRVRTVEDSFYDLEYYDRADDMRLARRTLPPAFYVSGNYGAFRGNVREGQRDERRMLFTHLGEAIGEDEAERLLRFARLARSEHDWVAPKDLERVRYQWVTIRAQHMAKNVVSLFSQLYWRPEYGIQVPSTIHASILDALGALMGWLGEYDGRMVQYEELIDHLVPFLHNTWPTVTQEQLPPAVNMLFHHLVRCLAMARMTREMDMFGRLA</sequence>
<evidence type="ECO:0000313" key="5">
    <source>
        <dbReference type="Proteomes" id="UP001363622"/>
    </source>
</evidence>
<feature type="domain" description="RING-type" evidence="3">
    <location>
        <begin position="132"/>
        <end position="186"/>
    </location>
</feature>
<evidence type="ECO:0000259" key="3">
    <source>
        <dbReference type="PROSITE" id="PS50089"/>
    </source>
</evidence>
<evidence type="ECO:0000256" key="2">
    <source>
        <dbReference type="SAM" id="MobiDB-lite"/>
    </source>
</evidence>
<comment type="caution">
    <text evidence="4">The sequence shown here is derived from an EMBL/GenBank/DDBJ whole genome shotgun (WGS) entry which is preliminary data.</text>
</comment>
<keyword evidence="1" id="KW-0479">Metal-binding</keyword>
<dbReference type="PROSITE" id="PS50089">
    <property type="entry name" value="ZF_RING_2"/>
    <property type="match status" value="1"/>
</dbReference>
<keyword evidence="5" id="KW-1185">Reference proteome</keyword>
<dbReference type="SMART" id="SM00184">
    <property type="entry name" value="RING"/>
    <property type="match status" value="1"/>
</dbReference>
<proteinExistence type="predicted"/>
<evidence type="ECO:0000256" key="1">
    <source>
        <dbReference type="PROSITE-ProRule" id="PRU00175"/>
    </source>
</evidence>
<organism evidence="4 5">
    <name type="scientific">Phyllosticta citriasiana</name>
    <dbReference type="NCBI Taxonomy" id="595635"/>
    <lineage>
        <taxon>Eukaryota</taxon>
        <taxon>Fungi</taxon>
        <taxon>Dikarya</taxon>
        <taxon>Ascomycota</taxon>
        <taxon>Pezizomycotina</taxon>
        <taxon>Dothideomycetes</taxon>
        <taxon>Dothideomycetes incertae sedis</taxon>
        <taxon>Botryosphaeriales</taxon>
        <taxon>Phyllostictaceae</taxon>
        <taxon>Phyllosticta</taxon>
    </lineage>
</organism>
<feature type="region of interest" description="Disordered" evidence="2">
    <location>
        <begin position="76"/>
        <end position="115"/>
    </location>
</feature>
<keyword evidence="1" id="KW-0862">Zinc</keyword>
<keyword evidence="1" id="KW-0863">Zinc-finger</keyword>
<dbReference type="InterPro" id="IPR001841">
    <property type="entry name" value="Znf_RING"/>
</dbReference>
<accession>A0ABR1L0C6</accession>
<gene>
    <name evidence="4" type="ORF">IWZ03DRAFT_26668</name>
</gene>
<reference evidence="4 5" key="1">
    <citation type="submission" date="2024-04" db="EMBL/GenBank/DDBJ databases">
        <title>Phyllosticta paracitricarpa is synonymous to the EU quarantine fungus P. citricarpa based on phylogenomic analyses.</title>
        <authorList>
            <consortium name="Lawrence Berkeley National Laboratory"/>
            <person name="Van Ingen-Buijs V.A."/>
            <person name="Van Westerhoven A.C."/>
            <person name="Haridas S."/>
            <person name="Skiadas P."/>
            <person name="Martin F."/>
            <person name="Groenewald J.Z."/>
            <person name="Crous P.W."/>
            <person name="Seidl M.F."/>
        </authorList>
    </citation>
    <scope>NUCLEOTIDE SEQUENCE [LARGE SCALE GENOMIC DNA]</scope>
    <source>
        <strain evidence="4 5">CBS 123371</strain>
    </source>
</reference>
<name>A0ABR1L0C6_9PEZI</name>
<dbReference type="Gene3D" id="3.30.40.10">
    <property type="entry name" value="Zinc/RING finger domain, C3HC4 (zinc finger)"/>
    <property type="match status" value="1"/>
</dbReference>